<evidence type="ECO:0000256" key="1">
    <source>
        <dbReference type="SAM" id="MobiDB-lite"/>
    </source>
</evidence>
<evidence type="ECO:0000313" key="2">
    <source>
        <dbReference type="EMBL" id="VAV92579.1"/>
    </source>
</evidence>
<feature type="non-terminal residue" evidence="2">
    <location>
        <position position="293"/>
    </location>
</feature>
<gene>
    <name evidence="2" type="ORF">MNBD_ACTINO02-9</name>
</gene>
<dbReference type="InterPro" id="IPR019546">
    <property type="entry name" value="TAT_signal_bac_arc"/>
</dbReference>
<name>A0A3B0RKN8_9ZZZZ</name>
<proteinExistence type="predicted"/>
<feature type="region of interest" description="Disordered" evidence="1">
    <location>
        <begin position="271"/>
        <end position="293"/>
    </location>
</feature>
<reference evidence="2" key="1">
    <citation type="submission" date="2018-06" db="EMBL/GenBank/DDBJ databases">
        <authorList>
            <person name="Zhirakovskaya E."/>
        </authorList>
    </citation>
    <scope>NUCLEOTIDE SEQUENCE</scope>
</reference>
<accession>A0A3B0RKN8</accession>
<sequence>MTNPNPQLSKKAFTRRQFVTGLGATVAVGAVGGWAINTFGANPNVVTTSGAPFGTTTTSGALTPSTTLAPRIDRTLVVIEMGGGNDALNTFVPYSKDTYFDLRRDMAIEEPLAVDAELGLHPSLAFVAQRYTAGQVAIVEGVGYPSPDLSHFASMATWWSGSPAGMTGTGWLGRYLDGTVGAGDPLAGVAVGPGVSPAMLAASATVIGLQDMSGLSPTLPRWVDTNDELMAMWGQFAPAPFDDTVVIDRVRAAIATTVEAGDDVDKILGAASTGQTQERTDETSGLGESMRVA</sequence>
<dbReference type="InterPro" id="IPR006311">
    <property type="entry name" value="TAT_signal"/>
</dbReference>
<protein>
    <recommendedName>
        <fullName evidence="3">DUF1501 domain-containing protein</fullName>
    </recommendedName>
</protein>
<evidence type="ECO:0008006" key="3">
    <source>
        <dbReference type="Google" id="ProtNLM"/>
    </source>
</evidence>
<dbReference type="EMBL" id="UOEK01000028">
    <property type="protein sequence ID" value="VAV92579.1"/>
    <property type="molecule type" value="Genomic_DNA"/>
</dbReference>
<organism evidence="2">
    <name type="scientific">hydrothermal vent metagenome</name>
    <dbReference type="NCBI Taxonomy" id="652676"/>
    <lineage>
        <taxon>unclassified sequences</taxon>
        <taxon>metagenomes</taxon>
        <taxon>ecological metagenomes</taxon>
    </lineage>
</organism>
<dbReference type="AlphaFoldDB" id="A0A3B0RKN8"/>
<dbReference type="NCBIfam" id="TIGR01409">
    <property type="entry name" value="TAT_signal_seq"/>
    <property type="match status" value="1"/>
</dbReference>
<dbReference type="PROSITE" id="PS51318">
    <property type="entry name" value="TAT"/>
    <property type="match status" value="1"/>
</dbReference>